<evidence type="ECO:0000313" key="1">
    <source>
        <dbReference type="EMBL" id="SUA70189.1"/>
    </source>
</evidence>
<dbReference type="RefSeq" id="WP_019687583.1">
    <property type="nucleotide sequence ID" value="NZ_CP036496.1"/>
</dbReference>
<organism evidence="1 2">
    <name type="scientific">Paenibacillus polymyxa</name>
    <name type="common">Bacillus polymyxa</name>
    <dbReference type="NCBI Taxonomy" id="1406"/>
    <lineage>
        <taxon>Bacteria</taxon>
        <taxon>Bacillati</taxon>
        <taxon>Bacillota</taxon>
        <taxon>Bacilli</taxon>
        <taxon>Bacillales</taxon>
        <taxon>Paenibacillaceae</taxon>
        <taxon>Paenibacillus</taxon>
    </lineage>
</organism>
<evidence type="ECO:0000313" key="2">
    <source>
        <dbReference type="Proteomes" id="UP000254400"/>
    </source>
</evidence>
<dbReference type="AlphaFoldDB" id="A0A378Y1G1"/>
<protein>
    <submittedName>
        <fullName evidence="1">Uncharacterized protein</fullName>
    </submittedName>
</protein>
<name>A0A378Y1G1_PAEPO</name>
<dbReference type="GeneID" id="93346425"/>
<sequence length="133" mass="15724">MKIKTKDYSYLKDTYVEIARSDNDFNIGLQALVKEVVGDNLYVEVENGEIFWTDVNSVYHEPDTRKHPIITDVGFYKRFYYLQQEIQGLSSKFRDINTEMSPWEIEGWMMMAKTTKQSFEALIDEAAERMEKQ</sequence>
<accession>A0A378Y1G1</accession>
<gene>
    <name evidence="1" type="ORF">NCTC10343_03059</name>
</gene>
<proteinExistence type="predicted"/>
<dbReference type="Proteomes" id="UP000254400">
    <property type="component" value="Unassembled WGS sequence"/>
</dbReference>
<dbReference type="EMBL" id="UGSC01000001">
    <property type="protein sequence ID" value="SUA70189.1"/>
    <property type="molecule type" value="Genomic_DNA"/>
</dbReference>
<reference evidence="1 2" key="1">
    <citation type="submission" date="2018-06" db="EMBL/GenBank/DDBJ databases">
        <authorList>
            <consortium name="Pathogen Informatics"/>
            <person name="Doyle S."/>
        </authorList>
    </citation>
    <scope>NUCLEOTIDE SEQUENCE [LARGE SCALE GENOMIC DNA]</scope>
    <source>
        <strain evidence="1 2">NCTC10343</strain>
    </source>
</reference>